<evidence type="ECO:0000313" key="1">
    <source>
        <dbReference type="EMBL" id="PBK79228.1"/>
    </source>
</evidence>
<accession>A0A2H3CLG8</accession>
<dbReference type="EMBL" id="KZ293797">
    <property type="protein sequence ID" value="PBK79228.1"/>
    <property type="molecule type" value="Genomic_DNA"/>
</dbReference>
<sequence length="258" mass="30501">MCRRSGKLSDKEAFVVAIIDFRDRRARENACAKGSFGVDYLTIVCGESGQRRRRRVWDAICYQVSLEARLKPPQICLGYFSKPIKSMRVFKRKLKFKLRFRALVLRRVTRRGNRVLRTSIQLPTSVLRHTAVQTRPESLVEHSRRCGFFVRGSTNKTSSARLRSKREEPEDYAGRDHLDSAPFPVWLRTQRELAAYLYSRDTLSRWDWRFQCTCRGSTHDICRSRMVSYYCEHYNHSTCYHYKQWLELQKTRGVDDTP</sequence>
<proteinExistence type="predicted"/>
<reference evidence="2" key="1">
    <citation type="journal article" date="2017" name="Nat. Ecol. Evol.">
        <title>Genome expansion and lineage-specific genetic innovations in the forest pathogenic fungi Armillaria.</title>
        <authorList>
            <person name="Sipos G."/>
            <person name="Prasanna A.N."/>
            <person name="Walter M.C."/>
            <person name="O'Connor E."/>
            <person name="Balint B."/>
            <person name="Krizsan K."/>
            <person name="Kiss B."/>
            <person name="Hess J."/>
            <person name="Varga T."/>
            <person name="Slot J."/>
            <person name="Riley R."/>
            <person name="Boka B."/>
            <person name="Rigling D."/>
            <person name="Barry K."/>
            <person name="Lee J."/>
            <person name="Mihaltcheva S."/>
            <person name="LaButti K."/>
            <person name="Lipzen A."/>
            <person name="Waldron R."/>
            <person name="Moloney N.M."/>
            <person name="Sperisen C."/>
            <person name="Kredics L."/>
            <person name="Vagvoelgyi C."/>
            <person name="Patrignani A."/>
            <person name="Fitzpatrick D."/>
            <person name="Nagy I."/>
            <person name="Doyle S."/>
            <person name="Anderson J.B."/>
            <person name="Grigoriev I.V."/>
            <person name="Gueldener U."/>
            <person name="Muensterkoetter M."/>
            <person name="Nagy L.G."/>
        </authorList>
    </citation>
    <scope>NUCLEOTIDE SEQUENCE [LARGE SCALE GENOMIC DNA]</scope>
    <source>
        <strain evidence="2">Ar21-2</strain>
    </source>
</reference>
<dbReference type="AlphaFoldDB" id="A0A2H3CLG8"/>
<keyword evidence="2" id="KW-1185">Reference proteome</keyword>
<organism evidence="1 2">
    <name type="scientific">Armillaria gallica</name>
    <name type="common">Bulbous honey fungus</name>
    <name type="synonym">Armillaria bulbosa</name>
    <dbReference type="NCBI Taxonomy" id="47427"/>
    <lineage>
        <taxon>Eukaryota</taxon>
        <taxon>Fungi</taxon>
        <taxon>Dikarya</taxon>
        <taxon>Basidiomycota</taxon>
        <taxon>Agaricomycotina</taxon>
        <taxon>Agaricomycetes</taxon>
        <taxon>Agaricomycetidae</taxon>
        <taxon>Agaricales</taxon>
        <taxon>Marasmiineae</taxon>
        <taxon>Physalacriaceae</taxon>
        <taxon>Armillaria</taxon>
    </lineage>
</organism>
<name>A0A2H3CLG8_ARMGA</name>
<gene>
    <name evidence="1" type="ORF">ARMGADRAFT_175324</name>
</gene>
<dbReference type="Proteomes" id="UP000217790">
    <property type="component" value="Unassembled WGS sequence"/>
</dbReference>
<protein>
    <submittedName>
        <fullName evidence="1">Uncharacterized protein</fullName>
    </submittedName>
</protein>
<evidence type="ECO:0000313" key="2">
    <source>
        <dbReference type="Proteomes" id="UP000217790"/>
    </source>
</evidence>
<dbReference type="InParanoid" id="A0A2H3CLG8"/>